<organism evidence="3">
    <name type="scientific">uncultured Caudovirales phage</name>
    <dbReference type="NCBI Taxonomy" id="2100421"/>
    <lineage>
        <taxon>Viruses</taxon>
        <taxon>Duplodnaviria</taxon>
        <taxon>Heunggongvirae</taxon>
        <taxon>Uroviricota</taxon>
        <taxon>Caudoviricetes</taxon>
        <taxon>Peduoviridae</taxon>
        <taxon>Maltschvirus</taxon>
        <taxon>Maltschvirus maltsch</taxon>
    </lineage>
</organism>
<name>A0A6J5RPT8_9CAUD</name>
<sequence length="366" mass="42037">MKTTTYDINNLDNCKLFYMLDNITDESVKLFRRTPAGDKEFDKCNLYRMPDGKLLIGFHDYWSMSLIHSLVAKCGDKEEFVNMQPFERIMPYWNPTLDYTDRGGFFFLNSKPIYTDVNDWRCDNTFYGPERYVPQGVELLFGEFKLEDILVYEPIININGTATLCYVHFKNDEHIRDYVVNADVIPSCGATLSEMFRLLTEWATLAESPFNSTDPIVVDAKEFLNQIGFDGSLVADQTNMQVAQFFLGNTDARRRPADVVETNQALLDFVKQKMAHMSLAGLLSCYSEYANLDAEIQFDIASADKQFVDYLGGLQIEGDFMLDNWEDALNFLPERLINSSGLFRLRWGCLKQQKDLALSLVDNGFI</sequence>
<protein>
    <submittedName>
        <fullName evidence="3">Uncharacterized protein</fullName>
    </submittedName>
</protein>
<proteinExistence type="predicted"/>
<gene>
    <name evidence="3" type="ORF">UFOVP1296_27</name>
    <name evidence="1" type="ORF">UFOVP471_67</name>
    <name evidence="2" type="ORF">UFOVP890_27</name>
</gene>
<evidence type="ECO:0000313" key="1">
    <source>
        <dbReference type="EMBL" id="CAB4144802.1"/>
    </source>
</evidence>
<dbReference type="EMBL" id="LR797240">
    <property type="protein sequence ID" value="CAB4195661.1"/>
    <property type="molecule type" value="Genomic_DNA"/>
</dbReference>
<dbReference type="EMBL" id="LR796438">
    <property type="protein sequence ID" value="CAB4144802.1"/>
    <property type="molecule type" value="Genomic_DNA"/>
</dbReference>
<dbReference type="EMBL" id="LR796845">
    <property type="protein sequence ID" value="CAB4169406.1"/>
    <property type="molecule type" value="Genomic_DNA"/>
</dbReference>
<accession>A0A6J5RPT8</accession>
<evidence type="ECO:0000313" key="2">
    <source>
        <dbReference type="EMBL" id="CAB4169406.1"/>
    </source>
</evidence>
<evidence type="ECO:0000313" key="3">
    <source>
        <dbReference type="EMBL" id="CAB4195661.1"/>
    </source>
</evidence>
<reference evidence="3" key="1">
    <citation type="submission" date="2020-05" db="EMBL/GenBank/DDBJ databases">
        <authorList>
            <person name="Chiriac C."/>
            <person name="Salcher M."/>
            <person name="Ghai R."/>
            <person name="Kavagutti S V."/>
        </authorList>
    </citation>
    <scope>NUCLEOTIDE SEQUENCE</scope>
</reference>